<protein>
    <submittedName>
        <fullName evidence="1">Uncharacterized protein</fullName>
    </submittedName>
</protein>
<keyword evidence="2" id="KW-1185">Reference proteome</keyword>
<dbReference type="InterPro" id="IPR042197">
    <property type="entry name" value="Apaf_helical"/>
</dbReference>
<dbReference type="EMBL" id="BDQV01000344">
    <property type="protein sequence ID" value="GAY63286.1"/>
    <property type="molecule type" value="Genomic_DNA"/>
</dbReference>
<organism evidence="1 2">
    <name type="scientific">Citrus unshiu</name>
    <name type="common">Satsuma mandarin</name>
    <name type="synonym">Citrus nobilis var. unshiu</name>
    <dbReference type="NCBI Taxonomy" id="55188"/>
    <lineage>
        <taxon>Eukaryota</taxon>
        <taxon>Viridiplantae</taxon>
        <taxon>Streptophyta</taxon>
        <taxon>Embryophyta</taxon>
        <taxon>Tracheophyta</taxon>
        <taxon>Spermatophyta</taxon>
        <taxon>Magnoliopsida</taxon>
        <taxon>eudicotyledons</taxon>
        <taxon>Gunneridae</taxon>
        <taxon>Pentapetalae</taxon>
        <taxon>rosids</taxon>
        <taxon>malvids</taxon>
        <taxon>Sapindales</taxon>
        <taxon>Rutaceae</taxon>
        <taxon>Aurantioideae</taxon>
        <taxon>Citrus</taxon>
    </lineage>
</organism>
<dbReference type="GO" id="GO:0043531">
    <property type="term" value="F:ADP binding"/>
    <property type="evidence" value="ECO:0007669"/>
    <property type="project" value="InterPro"/>
</dbReference>
<proteinExistence type="predicted"/>
<reference evidence="1 2" key="1">
    <citation type="journal article" date="2017" name="Front. Genet.">
        <title>Draft sequencing of the heterozygous diploid genome of Satsuma (Citrus unshiu Marc.) using a hybrid assembly approach.</title>
        <authorList>
            <person name="Shimizu T."/>
            <person name="Tanizawa Y."/>
            <person name="Mochizuki T."/>
            <person name="Nagasaki H."/>
            <person name="Yoshioka T."/>
            <person name="Toyoda A."/>
            <person name="Fujiyama A."/>
            <person name="Kaminuma E."/>
            <person name="Nakamura Y."/>
        </authorList>
    </citation>
    <scope>NUCLEOTIDE SEQUENCE [LARGE SCALE GENOMIC DNA]</scope>
    <source>
        <strain evidence="2">cv. Miyagawa wase</strain>
    </source>
</reference>
<comment type="caution">
    <text evidence="1">The sequence shown here is derived from an EMBL/GenBank/DDBJ whole genome shotgun (WGS) entry which is preliminary data.</text>
</comment>
<accession>A0A2H5QF89</accession>
<gene>
    <name evidence="1" type="ORF">CUMW_224350</name>
</gene>
<evidence type="ECO:0000313" key="2">
    <source>
        <dbReference type="Proteomes" id="UP000236630"/>
    </source>
</evidence>
<dbReference type="AlphaFoldDB" id="A0A2H5QF89"/>
<sequence length="65" mass="7204">MEDACNTMGDQMKFKVDYLRPDDAWNLFPLTVTDGVLNSHTDIRKHAETVAALCGGLPLALIEKL</sequence>
<dbReference type="Gene3D" id="1.10.8.430">
    <property type="entry name" value="Helical domain of apoptotic protease-activating factors"/>
    <property type="match status" value="1"/>
</dbReference>
<name>A0A2H5QF89_CITUN</name>
<dbReference type="Proteomes" id="UP000236630">
    <property type="component" value="Unassembled WGS sequence"/>
</dbReference>
<evidence type="ECO:0000313" key="1">
    <source>
        <dbReference type="EMBL" id="GAY63286.1"/>
    </source>
</evidence>